<feature type="domain" description="N-acetyltransferase" evidence="2">
    <location>
        <begin position="73"/>
        <end position="223"/>
    </location>
</feature>
<dbReference type="PROSITE" id="PS51186">
    <property type="entry name" value="GNAT"/>
    <property type="match status" value="1"/>
</dbReference>
<dbReference type="GO" id="GO:0016747">
    <property type="term" value="F:acyltransferase activity, transferring groups other than amino-acyl groups"/>
    <property type="evidence" value="ECO:0007669"/>
    <property type="project" value="InterPro"/>
</dbReference>
<evidence type="ECO:0000313" key="3">
    <source>
        <dbReference type="EMBL" id="RFU42763.1"/>
    </source>
</evidence>
<accession>A0A372JRV2</accession>
<comment type="caution">
    <text evidence="3">The sequence shown here is derived from an EMBL/GenBank/DDBJ whole genome shotgun (WGS) entry which is preliminary data.</text>
</comment>
<name>A0A372JRV2_9ACTN</name>
<dbReference type="InterPro" id="IPR016181">
    <property type="entry name" value="Acyl_CoA_acyltransferase"/>
</dbReference>
<dbReference type="Proteomes" id="UP000261811">
    <property type="component" value="Unassembled WGS sequence"/>
</dbReference>
<dbReference type="InterPro" id="IPR000182">
    <property type="entry name" value="GNAT_dom"/>
</dbReference>
<evidence type="ECO:0000256" key="1">
    <source>
        <dbReference type="SAM" id="MobiDB-lite"/>
    </source>
</evidence>
<proteinExistence type="predicted"/>
<evidence type="ECO:0000313" key="4">
    <source>
        <dbReference type="Proteomes" id="UP000261811"/>
    </source>
</evidence>
<dbReference type="OrthoDB" id="9797178at2"/>
<gene>
    <name evidence="3" type="ORF">DZF91_04965</name>
</gene>
<evidence type="ECO:0000259" key="2">
    <source>
        <dbReference type="PROSITE" id="PS51186"/>
    </source>
</evidence>
<dbReference type="AlphaFoldDB" id="A0A372JRV2"/>
<organism evidence="3 4">
    <name type="scientific">Actinomadura logoneensis</name>
    <dbReference type="NCBI Taxonomy" id="2293572"/>
    <lineage>
        <taxon>Bacteria</taxon>
        <taxon>Bacillati</taxon>
        <taxon>Actinomycetota</taxon>
        <taxon>Actinomycetes</taxon>
        <taxon>Streptosporangiales</taxon>
        <taxon>Thermomonosporaceae</taxon>
        <taxon>Actinomadura</taxon>
    </lineage>
</organism>
<sequence>MSLRWARCRTRRPEALHRKRPVRLGYRAIHYESEEQDPPPSRPAVSNPVSTSTQHRENRSDAPLPLVHLRAPVDLREERLSDHAAVREVHLQAFGRQGDHVVALLEALRERFIPQDGLSLVAVEVGQVVGHVLSSGSRLDAPRRLVPVQVLSPLGVLPSRQRRGIGTALVRRGLDALTTRSVPVVILEGEPDFYPRLGFSPGGALGFRNRLCGSPMPAFQTIRLPAHEPWMTGALVYPDVFWQHDAVGLRTSAT</sequence>
<feature type="region of interest" description="Disordered" evidence="1">
    <location>
        <begin position="32"/>
        <end position="63"/>
    </location>
</feature>
<dbReference type="EMBL" id="QURH01000099">
    <property type="protein sequence ID" value="RFU42763.1"/>
    <property type="molecule type" value="Genomic_DNA"/>
</dbReference>
<protein>
    <submittedName>
        <fullName evidence="3">N-acetyltransferase</fullName>
    </submittedName>
</protein>
<dbReference type="Pfam" id="PF13527">
    <property type="entry name" value="Acetyltransf_9"/>
    <property type="match status" value="1"/>
</dbReference>
<dbReference type="Gene3D" id="3.40.630.30">
    <property type="match status" value="1"/>
</dbReference>
<keyword evidence="3" id="KW-0808">Transferase</keyword>
<dbReference type="CDD" id="cd04301">
    <property type="entry name" value="NAT_SF"/>
    <property type="match status" value="1"/>
</dbReference>
<reference evidence="3 4" key="1">
    <citation type="submission" date="2018-08" db="EMBL/GenBank/DDBJ databases">
        <title>Actinomadura jelena sp. nov., a novel Actinomycete isolated from soil in Chad.</title>
        <authorList>
            <person name="Shi L."/>
        </authorList>
    </citation>
    <scope>NUCLEOTIDE SEQUENCE [LARGE SCALE GENOMIC DNA]</scope>
    <source>
        <strain evidence="3 4">NEAU-G17</strain>
    </source>
</reference>
<keyword evidence="4" id="KW-1185">Reference proteome</keyword>
<dbReference type="SUPFAM" id="SSF55729">
    <property type="entry name" value="Acyl-CoA N-acyltransferases (Nat)"/>
    <property type="match status" value="1"/>
</dbReference>